<dbReference type="Gene3D" id="3.40.50.150">
    <property type="entry name" value="Vaccinia Virus protein VP39"/>
    <property type="match status" value="1"/>
</dbReference>
<dbReference type="InterPro" id="IPR036804">
    <property type="entry name" value="CheR_N_sf"/>
</dbReference>
<dbReference type="InterPro" id="IPR000780">
    <property type="entry name" value="CheR_MeTrfase"/>
</dbReference>
<proteinExistence type="predicted"/>
<keyword evidence="3" id="KW-0489">Methyltransferase</keyword>
<evidence type="ECO:0000256" key="2">
    <source>
        <dbReference type="ARBA" id="ARBA00012534"/>
    </source>
</evidence>
<keyword evidence="4" id="KW-0808">Transferase</keyword>
<feature type="domain" description="CheR-type methyltransferase" evidence="6">
    <location>
        <begin position="4"/>
        <end position="276"/>
    </location>
</feature>
<evidence type="ECO:0000256" key="1">
    <source>
        <dbReference type="ARBA" id="ARBA00001541"/>
    </source>
</evidence>
<evidence type="ECO:0000313" key="7">
    <source>
        <dbReference type="EMBL" id="MEA3572618.1"/>
    </source>
</evidence>
<dbReference type="EMBL" id="JAYERP010000003">
    <property type="protein sequence ID" value="MEA3572618.1"/>
    <property type="molecule type" value="Genomic_DNA"/>
</dbReference>
<name>A0ABU5PRP5_9BACL</name>
<evidence type="ECO:0000256" key="3">
    <source>
        <dbReference type="ARBA" id="ARBA00022603"/>
    </source>
</evidence>
<dbReference type="Proteomes" id="UP001292216">
    <property type="component" value="Unassembled WGS sequence"/>
</dbReference>
<comment type="caution">
    <text evidence="7">The sequence shown here is derived from an EMBL/GenBank/DDBJ whole genome shotgun (WGS) entry which is preliminary data.</text>
</comment>
<dbReference type="EC" id="2.1.1.80" evidence="2"/>
<dbReference type="PROSITE" id="PS50123">
    <property type="entry name" value="CHER"/>
    <property type="match status" value="1"/>
</dbReference>
<dbReference type="Pfam" id="PF01739">
    <property type="entry name" value="CheR"/>
    <property type="match status" value="1"/>
</dbReference>
<gene>
    <name evidence="7" type="ORF">U9M73_22065</name>
</gene>
<organism evidence="7 8">
    <name type="scientific">Paenibacillus phoenicis</name>
    <dbReference type="NCBI Taxonomy" id="554117"/>
    <lineage>
        <taxon>Bacteria</taxon>
        <taxon>Bacillati</taxon>
        <taxon>Bacillota</taxon>
        <taxon>Bacilli</taxon>
        <taxon>Bacillales</taxon>
        <taxon>Paenibacillaceae</taxon>
        <taxon>Paenibacillus</taxon>
    </lineage>
</organism>
<keyword evidence="5" id="KW-0949">S-adenosyl-L-methionine</keyword>
<dbReference type="SMART" id="SM00138">
    <property type="entry name" value="MeTrc"/>
    <property type="match status" value="1"/>
</dbReference>
<dbReference type="Gene3D" id="1.10.155.10">
    <property type="entry name" value="Chemotaxis receptor methyltransferase CheR, N-terminal domain"/>
    <property type="match status" value="1"/>
</dbReference>
<dbReference type="RefSeq" id="WP_016313411.1">
    <property type="nucleotide sequence ID" value="NZ_CBCSKM010000030.1"/>
</dbReference>
<dbReference type="PANTHER" id="PTHR24422:SF19">
    <property type="entry name" value="CHEMOTAXIS PROTEIN METHYLTRANSFERASE"/>
    <property type="match status" value="1"/>
</dbReference>
<dbReference type="InterPro" id="IPR022642">
    <property type="entry name" value="CheR_C"/>
</dbReference>
<dbReference type="InterPro" id="IPR029063">
    <property type="entry name" value="SAM-dependent_MTases_sf"/>
</dbReference>
<evidence type="ECO:0000256" key="5">
    <source>
        <dbReference type="ARBA" id="ARBA00022691"/>
    </source>
</evidence>
<dbReference type="PANTHER" id="PTHR24422">
    <property type="entry name" value="CHEMOTAXIS PROTEIN METHYLTRANSFERASE"/>
    <property type="match status" value="1"/>
</dbReference>
<evidence type="ECO:0000256" key="4">
    <source>
        <dbReference type="ARBA" id="ARBA00022679"/>
    </source>
</evidence>
<comment type="catalytic activity">
    <reaction evidence="1">
        <text>L-glutamyl-[protein] + S-adenosyl-L-methionine = [protein]-L-glutamate 5-O-methyl ester + S-adenosyl-L-homocysteine</text>
        <dbReference type="Rhea" id="RHEA:24452"/>
        <dbReference type="Rhea" id="RHEA-COMP:10208"/>
        <dbReference type="Rhea" id="RHEA-COMP:10311"/>
        <dbReference type="ChEBI" id="CHEBI:29973"/>
        <dbReference type="ChEBI" id="CHEBI:57856"/>
        <dbReference type="ChEBI" id="CHEBI:59789"/>
        <dbReference type="ChEBI" id="CHEBI:82795"/>
        <dbReference type="EC" id="2.1.1.80"/>
    </reaction>
</comment>
<reference evidence="7 8" key="1">
    <citation type="submission" date="2023-12" db="EMBL/GenBank/DDBJ databases">
        <title>Whole genome sequencing of Paenibacillus phoenicis isolated from the Phoenix Mars Lander spacecraft assembly facility.</title>
        <authorList>
            <person name="Garcia A."/>
            <person name="Venkateswaran K."/>
        </authorList>
    </citation>
    <scope>NUCLEOTIDE SEQUENCE [LARGE SCALE GENOMIC DNA]</scope>
    <source>
        <strain evidence="7 8">3PO2SA</strain>
    </source>
</reference>
<accession>A0ABU5PRP5</accession>
<keyword evidence="8" id="KW-1185">Reference proteome</keyword>
<evidence type="ECO:0000313" key="8">
    <source>
        <dbReference type="Proteomes" id="UP001292216"/>
    </source>
</evidence>
<sequence length="294" mass="34176">MNMEYLSEIQDHKMRLKDLAQMIYDLCGLNYLDNLPLLASKVSKRLSGLNMTFGEYIECLTRNPQEWDHLVELITNNETYFFREESQLNELSHVILPQFRDKKCIRIWSAACSTGEEPYSLAMTIAESGIVPLKSVHIIATDINRKVLQIARRGWYPKNSLCFRRTPKEMLDRYFIPQDDGFQIKGFIKDRIEFRYANLLNDQDLAPVEKVDILFCRNVLIYFDSEATRRVIAKFDRLLNPGGYLFLGHAETLTGMNTNFETIHAHSTFYYRKRSNDSGVHHLDETLSQGGKAN</sequence>
<evidence type="ECO:0000259" key="6">
    <source>
        <dbReference type="PROSITE" id="PS50123"/>
    </source>
</evidence>
<dbReference type="PRINTS" id="PR00996">
    <property type="entry name" value="CHERMTFRASE"/>
</dbReference>
<protein>
    <recommendedName>
        <fullName evidence="2">protein-glutamate O-methyltransferase</fullName>
        <ecNumber evidence="2">2.1.1.80</ecNumber>
    </recommendedName>
</protein>
<dbReference type="InterPro" id="IPR050903">
    <property type="entry name" value="Bact_Chemotaxis_MeTrfase"/>
</dbReference>
<dbReference type="SUPFAM" id="SSF53335">
    <property type="entry name" value="S-adenosyl-L-methionine-dependent methyltransferases"/>
    <property type="match status" value="1"/>
</dbReference>
<dbReference type="CDD" id="cd02440">
    <property type="entry name" value="AdoMet_MTases"/>
    <property type="match status" value="1"/>
</dbReference>